<feature type="compositionally biased region" description="Polar residues" evidence="2">
    <location>
        <begin position="959"/>
        <end position="973"/>
    </location>
</feature>
<dbReference type="InterPro" id="IPR013087">
    <property type="entry name" value="Znf_C2H2_type"/>
</dbReference>
<feature type="compositionally biased region" description="Low complexity" evidence="2">
    <location>
        <begin position="388"/>
        <end position="406"/>
    </location>
</feature>
<keyword evidence="1" id="KW-0479">Metal-binding</keyword>
<evidence type="ECO:0000256" key="2">
    <source>
        <dbReference type="SAM" id="MobiDB-lite"/>
    </source>
</evidence>
<feature type="non-terminal residue" evidence="5">
    <location>
        <position position="1"/>
    </location>
</feature>
<keyword evidence="1" id="KW-0863">Zinc-finger</keyword>
<feature type="compositionally biased region" description="Polar residues" evidence="2">
    <location>
        <begin position="606"/>
        <end position="621"/>
    </location>
</feature>
<evidence type="ECO:0000313" key="5">
    <source>
        <dbReference type="EMBL" id="CAG7832372.1"/>
    </source>
</evidence>
<feature type="region of interest" description="Disordered" evidence="2">
    <location>
        <begin position="592"/>
        <end position="623"/>
    </location>
</feature>
<protein>
    <submittedName>
        <fullName evidence="5">Uncharacterized protein</fullName>
    </submittedName>
</protein>
<evidence type="ECO:0000259" key="4">
    <source>
        <dbReference type="PROSITE" id="PS50157"/>
    </source>
</evidence>
<feature type="region of interest" description="Disordered" evidence="2">
    <location>
        <begin position="243"/>
        <end position="578"/>
    </location>
</feature>
<feature type="compositionally biased region" description="Acidic residues" evidence="2">
    <location>
        <begin position="407"/>
        <end position="420"/>
    </location>
</feature>
<feature type="domain" description="C2H2-type" evidence="4">
    <location>
        <begin position="1569"/>
        <end position="1587"/>
    </location>
</feature>
<feature type="compositionally biased region" description="Polar residues" evidence="2">
    <location>
        <begin position="1022"/>
        <end position="1031"/>
    </location>
</feature>
<feature type="compositionally biased region" description="Basic residues" evidence="2">
    <location>
        <begin position="359"/>
        <end position="369"/>
    </location>
</feature>
<feature type="compositionally biased region" description="Acidic residues" evidence="2">
    <location>
        <begin position="566"/>
        <end position="577"/>
    </location>
</feature>
<name>A0A8J2LLK9_9HEXA</name>
<feature type="domain" description="BTB" evidence="3">
    <location>
        <begin position="103"/>
        <end position="171"/>
    </location>
</feature>
<gene>
    <name evidence="5" type="ORF">AFUS01_LOCUS42057</name>
</gene>
<feature type="region of interest" description="Disordered" evidence="2">
    <location>
        <begin position="949"/>
        <end position="1002"/>
    </location>
</feature>
<organism evidence="5 6">
    <name type="scientific">Allacma fusca</name>
    <dbReference type="NCBI Taxonomy" id="39272"/>
    <lineage>
        <taxon>Eukaryota</taxon>
        <taxon>Metazoa</taxon>
        <taxon>Ecdysozoa</taxon>
        <taxon>Arthropoda</taxon>
        <taxon>Hexapoda</taxon>
        <taxon>Collembola</taxon>
        <taxon>Symphypleona</taxon>
        <taxon>Sminthuridae</taxon>
        <taxon>Allacma</taxon>
    </lineage>
</organism>
<sequence>FTECKLPAGYFIYVINTASAEHPYSVIGLSLKILTSCAKLVGRAFHSIETDGKSAWFEIDRNFAAGQLSMGSQAKNVVVTTNQPVYRLLHKFHREDDEHPFATDVLLVCKGGYIPMHSPILAAGSPILREHFAQRSKSERESTVVHLQDYSIADITAVATCFYTGSCVFPRKQVRNIYEIFEQLGVSSSGMTLCDAKPEDLKKRSFIRRYLDCVESEDEDMFIEEGERVNFADIPREALDQLGISRPDINPAERQNNEEESPDKILNGVVDPNDKPEKINYPHYVKTKPPLNATATKVNRDGVTGIKDGEEGSSSSSSEEQESESDSDAVQGPKSAKKRVVKSDDEESDDTVEPIAREGRKRSRGRYSKTRNGSTNKCRKKSDERSRSSSTSDDSNASNPKSNSSAEDSEDDDESDDPSNEEFTPHRATRTRSASKKRVLPRRKSSKRGKRNSHDSEKSNDGGFNKLTHSLRKRKIKCIYNEANSSDDVDETELNASKFKKKRKKSPSSTSSKESEFDPKADEDEEEEEGENDEEDEAENDEEDEAENGQEEESSSSGSCSSSADEGADDQGQDIDESEKCYLRNLVIRLEKLPPEEVEKYKRKSNPQGQRNNPNNSSIASGSAVELITPISADKAVSTLNGHVPPRGRSKSPKKPSGVNPKKTVSGASRKIASLDRVQPQSGTSENIHSQDRIQNDEGPVSEPKGKTTCSEVNVLPLLQTSSPVGEASSESRFVLTRSQAAEATRAVVEIPDPKNKRVPKDGRVIDKCALRRWYNETKLCQKCETPHTHHVGASRCLISQRFTRCWFCLKLLSSTENYLEHCKTNHSQGKPGHANCPLCQQILPWKRVSNHILQIHFTKKTISELENNDSRGHVGTDNDNTEDVTTEFATNDPGDETNENPVSPDANPGFGFAEWTSTTSPRSLDSDDESSRPLVTIKPAELLFESDHEDDNDVESSGPPSLSPQLNVTSPRPTLLEGRSLGSGLPTVESSNEEIHRNGNMPEQLHWLGETLRREEASRSGGHNKSTVKNLSLARPVSRPNLNPLINHHQMPGPSTRGPSVGPVAPKTFSHNINQTHASPSPPHLLPAIISRVDNSVPGCSSTPNINSLPSNGSQTNRSHDVFLNTSNLPNAPRVNKTLGMTGDRRNPPMISSIASLSVAPGNAGCNAFTNNTSSHNPTLGNAEAIRNIPMHSTQLGVSVNTETGRNRQHSDGNVNPESIADQIRNQLHCRKGVHATPSNLIPVSVNTVTARPTASVSQPSISNPNFATLTPIRNPSAPMVRVGSNQNINLATITPVSSASNTPAFKFRFTQPSTPVQSSAATMAASTLTSTASSRTLLVSNPSSVSTSSATLLSSRNIVPGSPQGQLRPVMNHLPVLNPESAIVAYNPNVVNNPPVNRPRPPPAYRGQANDTVAMPPPAGTVVLTSRALANMSTVSRDRRFVGSTVIEGVPFKVFSRPTNSEPHPQAVVSVIQDRVFNGRNIQRAPQNPSLPGLVYPQSDNNTVFGHEVLTAVSQFQTNMLIGEAVTVNELHSQANSIANYQQHQEINPLGEYIEPAEMGRHDNLIYRCESCGEEFNMEGNLRGHICFGVDDEDLLD</sequence>
<dbReference type="Pfam" id="PF00651">
    <property type="entry name" value="BTB"/>
    <property type="match status" value="1"/>
</dbReference>
<dbReference type="InterPro" id="IPR000210">
    <property type="entry name" value="BTB/POZ_dom"/>
</dbReference>
<evidence type="ECO:0000259" key="3">
    <source>
        <dbReference type="PROSITE" id="PS50097"/>
    </source>
</evidence>
<feature type="compositionally biased region" description="Basic residues" evidence="2">
    <location>
        <begin position="427"/>
        <end position="451"/>
    </location>
</feature>
<keyword evidence="6" id="KW-1185">Reference proteome</keyword>
<evidence type="ECO:0000313" key="6">
    <source>
        <dbReference type="Proteomes" id="UP000708208"/>
    </source>
</evidence>
<comment type="caution">
    <text evidence="5">The sequence shown here is derived from an EMBL/GenBank/DDBJ whole genome shotgun (WGS) entry which is preliminary data.</text>
</comment>
<feature type="region of interest" description="Disordered" evidence="2">
    <location>
        <begin position="638"/>
        <end position="708"/>
    </location>
</feature>
<feature type="region of interest" description="Disordered" evidence="2">
    <location>
        <begin position="1125"/>
        <end position="1147"/>
    </location>
</feature>
<dbReference type="PROSITE" id="PS50097">
    <property type="entry name" value="BTB"/>
    <property type="match status" value="1"/>
</dbReference>
<dbReference type="PROSITE" id="PS00028">
    <property type="entry name" value="ZINC_FINGER_C2H2_1"/>
    <property type="match status" value="1"/>
</dbReference>
<feature type="compositionally biased region" description="Low complexity" evidence="2">
    <location>
        <begin position="555"/>
        <end position="565"/>
    </location>
</feature>
<proteinExistence type="predicted"/>
<feature type="region of interest" description="Disordered" evidence="2">
    <location>
        <begin position="1014"/>
        <end position="1066"/>
    </location>
</feature>
<feature type="compositionally biased region" description="Polar residues" evidence="2">
    <location>
        <begin position="679"/>
        <end position="688"/>
    </location>
</feature>
<evidence type="ECO:0000256" key="1">
    <source>
        <dbReference type="PROSITE-ProRule" id="PRU00042"/>
    </source>
</evidence>
<feature type="compositionally biased region" description="Acidic residues" evidence="2">
    <location>
        <begin position="521"/>
        <end position="554"/>
    </location>
</feature>
<dbReference type="PROSITE" id="PS50157">
    <property type="entry name" value="ZINC_FINGER_C2H2_2"/>
    <property type="match status" value="1"/>
</dbReference>
<dbReference type="GO" id="GO:0008270">
    <property type="term" value="F:zinc ion binding"/>
    <property type="evidence" value="ECO:0007669"/>
    <property type="project" value="UniProtKB-KW"/>
</dbReference>
<reference evidence="5" key="1">
    <citation type="submission" date="2021-06" db="EMBL/GenBank/DDBJ databases">
        <authorList>
            <person name="Hodson N. C."/>
            <person name="Mongue J. A."/>
            <person name="Jaron S. K."/>
        </authorList>
    </citation>
    <scope>NUCLEOTIDE SEQUENCE</scope>
</reference>
<feature type="region of interest" description="Disordered" evidence="2">
    <location>
        <begin position="868"/>
        <end position="933"/>
    </location>
</feature>
<dbReference type="Proteomes" id="UP000708208">
    <property type="component" value="Unassembled WGS sequence"/>
</dbReference>
<accession>A0A8J2LLK9</accession>
<keyword evidence="1" id="KW-0862">Zinc</keyword>
<dbReference type="EMBL" id="CAJVCH010564720">
    <property type="protein sequence ID" value="CAG7832372.1"/>
    <property type="molecule type" value="Genomic_DNA"/>
</dbReference>